<dbReference type="EMBL" id="JANPWZ010000079">
    <property type="protein sequence ID" value="KAJ3579593.1"/>
    <property type="molecule type" value="Genomic_DNA"/>
</dbReference>
<evidence type="ECO:0000313" key="3">
    <source>
        <dbReference type="Proteomes" id="UP001148614"/>
    </source>
</evidence>
<accession>A0A9W8TQL5</accession>
<feature type="region of interest" description="Disordered" evidence="1">
    <location>
        <begin position="38"/>
        <end position="85"/>
    </location>
</feature>
<dbReference type="AlphaFoldDB" id="A0A9W8TQL5"/>
<protein>
    <submittedName>
        <fullName evidence="2">Uncharacterized protein</fullName>
    </submittedName>
</protein>
<sequence length="123" mass="13275">MTNHAISIDGLIQASEGLRRVVRREEVEDRRNKAIEADKELMKQREERAASRRTQKSTSAPALVTQTSASAVPSPTPSALRMDGENVSVASLTAVDGIEDADVDLNTTTTPLPVDQETQFGLG</sequence>
<proteinExistence type="predicted"/>
<keyword evidence="3" id="KW-1185">Reference proteome</keyword>
<gene>
    <name evidence="2" type="ORF">NPX13_g975</name>
</gene>
<dbReference type="VEuPathDB" id="FungiDB:F4678DRAFT_421572"/>
<evidence type="ECO:0000313" key="2">
    <source>
        <dbReference type="EMBL" id="KAJ3579593.1"/>
    </source>
</evidence>
<feature type="compositionally biased region" description="Low complexity" evidence="1">
    <location>
        <begin position="65"/>
        <end position="79"/>
    </location>
</feature>
<feature type="region of interest" description="Disordered" evidence="1">
    <location>
        <begin position="104"/>
        <end position="123"/>
    </location>
</feature>
<name>A0A9W8TQL5_9PEZI</name>
<feature type="compositionally biased region" description="Polar residues" evidence="1">
    <location>
        <begin position="105"/>
        <end position="123"/>
    </location>
</feature>
<dbReference type="Proteomes" id="UP001148614">
    <property type="component" value="Unassembled WGS sequence"/>
</dbReference>
<reference evidence="2" key="1">
    <citation type="submission" date="2022-07" db="EMBL/GenBank/DDBJ databases">
        <title>Genome Sequence of Xylaria arbuscula.</title>
        <authorList>
            <person name="Buettner E."/>
        </authorList>
    </citation>
    <scope>NUCLEOTIDE SEQUENCE</scope>
    <source>
        <strain evidence="2">VT107</strain>
    </source>
</reference>
<evidence type="ECO:0000256" key="1">
    <source>
        <dbReference type="SAM" id="MobiDB-lite"/>
    </source>
</evidence>
<feature type="compositionally biased region" description="Basic and acidic residues" evidence="1">
    <location>
        <begin position="38"/>
        <end position="50"/>
    </location>
</feature>
<organism evidence="2 3">
    <name type="scientific">Xylaria arbuscula</name>
    <dbReference type="NCBI Taxonomy" id="114810"/>
    <lineage>
        <taxon>Eukaryota</taxon>
        <taxon>Fungi</taxon>
        <taxon>Dikarya</taxon>
        <taxon>Ascomycota</taxon>
        <taxon>Pezizomycotina</taxon>
        <taxon>Sordariomycetes</taxon>
        <taxon>Xylariomycetidae</taxon>
        <taxon>Xylariales</taxon>
        <taxon>Xylariaceae</taxon>
        <taxon>Xylaria</taxon>
    </lineage>
</organism>
<comment type="caution">
    <text evidence="2">The sequence shown here is derived from an EMBL/GenBank/DDBJ whole genome shotgun (WGS) entry which is preliminary data.</text>
</comment>